<sequence length="156" mass="17323">MRASIILSALIAPLAVFAHPSTVDSRSALEGRQAAPVKPAPCVRNPSATVEETERRAAAFADAFIRKPDISKAFTFIVKDYINHNPSVKNGADAAWEVLSPIWNQQKITVLGTAFQSPQSWLKYQSNFGSVVDRFRWEGACIVEHWDQNEVFPPKN</sequence>
<gene>
    <name evidence="1" type="ORF">PTTW11_04880</name>
</gene>
<dbReference type="InterPro" id="IPR032710">
    <property type="entry name" value="NTF2-like_dom_sf"/>
</dbReference>
<dbReference type="EMBL" id="HG992980">
    <property type="protein sequence ID" value="CAE7031856.1"/>
    <property type="molecule type" value="Genomic_DNA"/>
</dbReference>
<dbReference type="Proteomes" id="UP000472372">
    <property type="component" value="Chromosome 4"/>
</dbReference>
<name>A0A6S6W047_9PLEO</name>
<evidence type="ECO:0000313" key="1">
    <source>
        <dbReference type="EMBL" id="CAE7031856.1"/>
    </source>
</evidence>
<organism evidence="1 2">
    <name type="scientific">Pyrenophora teres f. teres</name>
    <dbReference type="NCBI Taxonomy" id="97479"/>
    <lineage>
        <taxon>Eukaryota</taxon>
        <taxon>Fungi</taxon>
        <taxon>Dikarya</taxon>
        <taxon>Ascomycota</taxon>
        <taxon>Pezizomycotina</taxon>
        <taxon>Dothideomycetes</taxon>
        <taxon>Pleosporomycetidae</taxon>
        <taxon>Pleosporales</taxon>
        <taxon>Pleosporineae</taxon>
        <taxon>Pleosporaceae</taxon>
        <taxon>Pyrenophora</taxon>
    </lineage>
</organism>
<protein>
    <submittedName>
        <fullName evidence="1">Uncharacterized protein</fullName>
    </submittedName>
</protein>
<dbReference type="Gene3D" id="3.10.450.50">
    <property type="match status" value="1"/>
</dbReference>
<reference evidence="1" key="1">
    <citation type="submission" date="2021-02" db="EMBL/GenBank/DDBJ databases">
        <authorList>
            <person name="Syme A R."/>
            <person name="Syme A R."/>
            <person name="Moolhuijzen P."/>
        </authorList>
    </citation>
    <scope>NUCLEOTIDE SEQUENCE</scope>
    <source>
        <strain evidence="1">W1-1</strain>
    </source>
</reference>
<evidence type="ECO:0000313" key="2">
    <source>
        <dbReference type="Proteomes" id="UP000472372"/>
    </source>
</evidence>
<accession>A0A6S6W047</accession>
<proteinExistence type="predicted"/>
<dbReference type="SUPFAM" id="SSF54427">
    <property type="entry name" value="NTF2-like"/>
    <property type="match status" value="1"/>
</dbReference>
<dbReference type="AlphaFoldDB" id="A0A6S6W047"/>